<dbReference type="PhylomeDB" id="A0A0G4HPS5"/>
<keyword evidence="1" id="KW-0378">Hydrolase</keyword>
<gene>
    <name evidence="3" type="ORF">Cvel_7799</name>
</gene>
<dbReference type="Gene3D" id="3.60.110.10">
    <property type="entry name" value="Carbon-nitrogen hydrolase"/>
    <property type="match status" value="1"/>
</dbReference>
<evidence type="ECO:0000256" key="1">
    <source>
        <dbReference type="ARBA" id="ARBA00022801"/>
    </source>
</evidence>
<protein>
    <recommendedName>
        <fullName evidence="2">CN hydrolase domain-containing protein</fullName>
    </recommendedName>
</protein>
<dbReference type="SUPFAM" id="SSF56317">
    <property type="entry name" value="Carbon-nitrogen hydrolase"/>
    <property type="match status" value="1"/>
</dbReference>
<dbReference type="InterPro" id="IPR003010">
    <property type="entry name" value="C-N_Hydrolase"/>
</dbReference>
<evidence type="ECO:0000313" key="3">
    <source>
        <dbReference type="EMBL" id="CEM46184.1"/>
    </source>
</evidence>
<sequence length="279" mass="31088">MAQLRSDRNSPQRNLDLIRECAETARKRDCHLVLTPELFVTSYNPKPLSKLRDFAQPLEGSYVKVLTDIARSTGVDIITGFPEILDGTIYNTAVWVTWENGGSLRLVYRKTHLWGPAEKEIFKQHDNDFPIVEFRGIKCGLIICYDCEMVEPSRILALRGCEVMFVPTALAAGSEIVPRVMVPSRALENALFVVYCNHAGFLGPFAGCSVAVGPDGSDIARGGPEEALLVATLDGTRKQYREAVESSPYLTDRRPELYADILKTKKEGPVTDHDWNSKL</sequence>
<dbReference type="InterPro" id="IPR050345">
    <property type="entry name" value="Aliph_Amidase/BUP"/>
</dbReference>
<dbReference type="CDD" id="cd07576">
    <property type="entry name" value="R-amidase_like"/>
    <property type="match status" value="1"/>
</dbReference>
<dbReference type="EMBL" id="CDMZ01003391">
    <property type="protein sequence ID" value="CEM46184.1"/>
    <property type="molecule type" value="Genomic_DNA"/>
</dbReference>
<dbReference type="InterPro" id="IPR036526">
    <property type="entry name" value="C-N_Hydrolase_sf"/>
</dbReference>
<dbReference type="PROSITE" id="PS50263">
    <property type="entry name" value="CN_HYDROLASE"/>
    <property type="match status" value="1"/>
</dbReference>
<dbReference type="VEuPathDB" id="CryptoDB:Cvel_7799"/>
<name>A0A0G4HPS5_9ALVE</name>
<dbReference type="InterPro" id="IPR044083">
    <property type="entry name" value="RamA-like"/>
</dbReference>
<dbReference type="PANTHER" id="PTHR43674:SF2">
    <property type="entry name" value="BETA-UREIDOPROPIONASE"/>
    <property type="match status" value="1"/>
</dbReference>
<dbReference type="GO" id="GO:0016811">
    <property type="term" value="F:hydrolase activity, acting on carbon-nitrogen (but not peptide) bonds, in linear amides"/>
    <property type="evidence" value="ECO:0007669"/>
    <property type="project" value="UniProtKB-ARBA"/>
</dbReference>
<reference evidence="3" key="1">
    <citation type="submission" date="2014-11" db="EMBL/GenBank/DDBJ databases">
        <authorList>
            <person name="Otto D Thomas"/>
            <person name="Naeem Raeece"/>
        </authorList>
    </citation>
    <scope>NUCLEOTIDE SEQUENCE</scope>
</reference>
<accession>A0A0G4HPS5</accession>
<evidence type="ECO:0000259" key="2">
    <source>
        <dbReference type="PROSITE" id="PS50263"/>
    </source>
</evidence>
<dbReference type="AlphaFoldDB" id="A0A0G4HPS5"/>
<organism evidence="3">
    <name type="scientific">Chromera velia CCMP2878</name>
    <dbReference type="NCBI Taxonomy" id="1169474"/>
    <lineage>
        <taxon>Eukaryota</taxon>
        <taxon>Sar</taxon>
        <taxon>Alveolata</taxon>
        <taxon>Colpodellida</taxon>
        <taxon>Chromeraceae</taxon>
        <taxon>Chromera</taxon>
    </lineage>
</organism>
<feature type="domain" description="CN hydrolase" evidence="2">
    <location>
        <begin position="1"/>
        <end position="235"/>
    </location>
</feature>
<dbReference type="PANTHER" id="PTHR43674">
    <property type="entry name" value="NITRILASE C965.09-RELATED"/>
    <property type="match status" value="1"/>
</dbReference>
<dbReference type="Pfam" id="PF00795">
    <property type="entry name" value="CN_hydrolase"/>
    <property type="match status" value="1"/>
</dbReference>
<proteinExistence type="predicted"/>